<evidence type="ECO:0000313" key="2">
    <source>
        <dbReference type="Proteomes" id="UP000288953"/>
    </source>
</evidence>
<proteinExistence type="predicted"/>
<name>A0ABX5R855_9PSED</name>
<evidence type="ECO:0000313" key="1">
    <source>
        <dbReference type="EMBL" id="QAX81539.1"/>
    </source>
</evidence>
<gene>
    <name evidence="1" type="ORF">C3B55_00173</name>
</gene>
<reference evidence="1 2" key="1">
    <citation type="journal article" date="2018" name="Genome Biol. Evol.">
        <title>Partnering With a Pest: Genomes of Hemlock Woolly Adelgid Symbionts Reveal Atypical Nutritional Provisioning Patterns in Dual-Obligate Bacteria.</title>
        <authorList>
            <person name="Weglarz K.M."/>
            <person name="Havill N.P."/>
            <person name="Burke G.R."/>
            <person name="von Dohlen C.D."/>
        </authorList>
    </citation>
    <scope>NUCLEOTIDE SEQUENCE [LARGE SCALE GENOMIC DNA]</scope>
    <source>
        <strain evidence="1 2">HWA_ENA</strain>
    </source>
</reference>
<accession>A0ABX5R855</accession>
<dbReference type="Proteomes" id="UP000288953">
    <property type="component" value="Chromosome"/>
</dbReference>
<sequence length="37" mass="4371">MDHIKRIQLMLCKIGIKFNGLISKRSNYLDNLSIEHK</sequence>
<dbReference type="EMBL" id="CP026512">
    <property type="protein sequence ID" value="QAX81539.1"/>
    <property type="molecule type" value="Genomic_DNA"/>
</dbReference>
<protein>
    <submittedName>
        <fullName evidence="1">Uncharacterized protein</fullName>
    </submittedName>
</protein>
<organism evidence="1 2">
    <name type="scientific">Candidatus Pseudomonas adelgestsugas</name>
    <dbReference type="NCBI Taxonomy" id="1302376"/>
    <lineage>
        <taxon>Bacteria</taxon>
        <taxon>Pseudomonadati</taxon>
        <taxon>Pseudomonadota</taxon>
        <taxon>Gammaproteobacteria</taxon>
        <taxon>Pseudomonadales</taxon>
        <taxon>Pseudomonadaceae</taxon>
        <taxon>Pseudomonas</taxon>
    </lineage>
</organism>
<keyword evidence="2" id="KW-1185">Reference proteome</keyword>